<feature type="transmembrane region" description="Helical" evidence="1">
    <location>
        <begin position="53"/>
        <end position="70"/>
    </location>
</feature>
<dbReference type="EMBL" id="KQ434886">
    <property type="protein sequence ID" value="KZC10207.1"/>
    <property type="molecule type" value="Genomic_DNA"/>
</dbReference>
<reference evidence="2 3" key="1">
    <citation type="submission" date="2015-07" db="EMBL/GenBank/DDBJ databases">
        <title>The genome of Dufourea novaeangliae.</title>
        <authorList>
            <person name="Pan H."/>
            <person name="Kapheim K."/>
        </authorList>
    </citation>
    <scope>NUCLEOTIDE SEQUENCE [LARGE SCALE GENOMIC DNA]</scope>
    <source>
        <strain evidence="2">0120121106</strain>
        <tissue evidence="2">Whole body</tissue>
    </source>
</reference>
<evidence type="ECO:0000313" key="3">
    <source>
        <dbReference type="Proteomes" id="UP000076502"/>
    </source>
</evidence>
<dbReference type="Proteomes" id="UP000076502">
    <property type="component" value="Unassembled WGS sequence"/>
</dbReference>
<keyword evidence="1" id="KW-0472">Membrane</keyword>
<protein>
    <submittedName>
        <fullName evidence="2">Uncharacterized protein</fullName>
    </submittedName>
</protein>
<name>A0A154PEF8_DUFNO</name>
<evidence type="ECO:0000313" key="2">
    <source>
        <dbReference type="EMBL" id="KZC10207.1"/>
    </source>
</evidence>
<evidence type="ECO:0000256" key="1">
    <source>
        <dbReference type="SAM" id="Phobius"/>
    </source>
</evidence>
<organism evidence="2 3">
    <name type="scientific">Dufourea novaeangliae</name>
    <name type="common">Sweat bee</name>
    <dbReference type="NCBI Taxonomy" id="178035"/>
    <lineage>
        <taxon>Eukaryota</taxon>
        <taxon>Metazoa</taxon>
        <taxon>Ecdysozoa</taxon>
        <taxon>Arthropoda</taxon>
        <taxon>Hexapoda</taxon>
        <taxon>Insecta</taxon>
        <taxon>Pterygota</taxon>
        <taxon>Neoptera</taxon>
        <taxon>Endopterygota</taxon>
        <taxon>Hymenoptera</taxon>
        <taxon>Apocrita</taxon>
        <taxon>Aculeata</taxon>
        <taxon>Apoidea</taxon>
        <taxon>Anthophila</taxon>
        <taxon>Halictidae</taxon>
        <taxon>Rophitinae</taxon>
        <taxon>Dufourea</taxon>
    </lineage>
</organism>
<accession>A0A154PEF8</accession>
<proteinExistence type="predicted"/>
<dbReference type="AlphaFoldDB" id="A0A154PEF8"/>
<keyword evidence="3" id="KW-1185">Reference proteome</keyword>
<keyword evidence="1" id="KW-0812">Transmembrane</keyword>
<sequence>MKILHSRRRQRITMEPREIIRRNFAGKVSFKLDEENEGTAVTHREFPVLRTTTWILLRILISFFVLFHAHNSL</sequence>
<gene>
    <name evidence="2" type="ORF">WN55_01190</name>
</gene>
<keyword evidence="1" id="KW-1133">Transmembrane helix</keyword>